<evidence type="ECO:0000256" key="1">
    <source>
        <dbReference type="SAM" id="MobiDB-lite"/>
    </source>
</evidence>
<dbReference type="Proteomes" id="UP001434883">
    <property type="component" value="Unassembled WGS sequence"/>
</dbReference>
<proteinExistence type="predicted"/>
<feature type="region of interest" description="Disordered" evidence="1">
    <location>
        <begin position="1"/>
        <end position="33"/>
    </location>
</feature>
<evidence type="ECO:0000313" key="2">
    <source>
        <dbReference type="EMBL" id="MEQ2205098.1"/>
    </source>
</evidence>
<dbReference type="EMBL" id="JAHRIN010039706">
    <property type="protein sequence ID" value="MEQ2205098.1"/>
    <property type="molecule type" value="Genomic_DNA"/>
</dbReference>
<protein>
    <submittedName>
        <fullName evidence="2">Uncharacterized protein</fullName>
    </submittedName>
</protein>
<comment type="caution">
    <text evidence="2">The sequence shown here is derived from an EMBL/GenBank/DDBJ whole genome shotgun (WGS) entry which is preliminary data.</text>
</comment>
<name>A0ABV0RAB1_9TELE</name>
<accession>A0ABV0RAB1</accession>
<gene>
    <name evidence="2" type="ORF">XENOCAPTIV_025321</name>
</gene>
<reference evidence="2 3" key="1">
    <citation type="submission" date="2021-06" db="EMBL/GenBank/DDBJ databases">
        <authorList>
            <person name="Palmer J.M."/>
        </authorList>
    </citation>
    <scope>NUCLEOTIDE SEQUENCE [LARGE SCALE GENOMIC DNA]</scope>
    <source>
        <strain evidence="2 3">XC_2019</strain>
        <tissue evidence="2">Muscle</tissue>
    </source>
</reference>
<feature type="compositionally biased region" description="Polar residues" evidence="1">
    <location>
        <begin position="1"/>
        <end position="15"/>
    </location>
</feature>
<sequence>MSDSRGGTMINATENESLEAVSEEQYPTRIQPLPLRFTPITALETDDPRLKPRSDTYNKYHCMWSGETTTPSSNHLHKAWSTLKKNSQTHFLPSNTASKLV</sequence>
<evidence type="ECO:0000313" key="3">
    <source>
        <dbReference type="Proteomes" id="UP001434883"/>
    </source>
</evidence>
<keyword evidence="3" id="KW-1185">Reference proteome</keyword>
<organism evidence="2 3">
    <name type="scientific">Xenoophorus captivus</name>
    <dbReference type="NCBI Taxonomy" id="1517983"/>
    <lineage>
        <taxon>Eukaryota</taxon>
        <taxon>Metazoa</taxon>
        <taxon>Chordata</taxon>
        <taxon>Craniata</taxon>
        <taxon>Vertebrata</taxon>
        <taxon>Euteleostomi</taxon>
        <taxon>Actinopterygii</taxon>
        <taxon>Neopterygii</taxon>
        <taxon>Teleostei</taxon>
        <taxon>Neoteleostei</taxon>
        <taxon>Acanthomorphata</taxon>
        <taxon>Ovalentaria</taxon>
        <taxon>Atherinomorphae</taxon>
        <taxon>Cyprinodontiformes</taxon>
        <taxon>Goodeidae</taxon>
        <taxon>Xenoophorus</taxon>
    </lineage>
</organism>